<name>A0ABN8YKW8_RANTA</name>
<reference evidence="1" key="1">
    <citation type="submission" date="2023-04" db="EMBL/GenBank/DDBJ databases">
        <authorList>
            <consortium name="ELIXIR-Norway"/>
        </authorList>
    </citation>
    <scope>NUCLEOTIDE SEQUENCE [LARGE SCALE GENOMIC DNA]</scope>
</reference>
<sequence length="113" mass="12342">MKLLTPAHKAWCPLFCVSNPSPRPLGSYRPRLLAILKPQPLSPRAFAHALSSAWNPSAHICSLMGGSPLLLELSSNFSFSEKPKCPSFRKTTTTTTNECTVTIACFLLVCLSH</sequence>
<protein>
    <submittedName>
        <fullName evidence="1">Uncharacterized protein</fullName>
    </submittedName>
</protein>
<evidence type="ECO:0000313" key="1">
    <source>
        <dbReference type="EMBL" id="CAI9162073.1"/>
    </source>
</evidence>
<keyword evidence="2" id="KW-1185">Reference proteome</keyword>
<organism evidence="1 2">
    <name type="scientific">Rangifer tarandus platyrhynchus</name>
    <name type="common">Svalbard reindeer</name>
    <dbReference type="NCBI Taxonomy" id="3082113"/>
    <lineage>
        <taxon>Eukaryota</taxon>
        <taxon>Metazoa</taxon>
        <taxon>Chordata</taxon>
        <taxon>Craniata</taxon>
        <taxon>Vertebrata</taxon>
        <taxon>Euteleostomi</taxon>
        <taxon>Mammalia</taxon>
        <taxon>Eutheria</taxon>
        <taxon>Laurasiatheria</taxon>
        <taxon>Artiodactyla</taxon>
        <taxon>Ruminantia</taxon>
        <taxon>Pecora</taxon>
        <taxon>Cervidae</taxon>
        <taxon>Odocoileinae</taxon>
        <taxon>Rangifer</taxon>
    </lineage>
</organism>
<gene>
    <name evidence="1" type="ORF">MRATA1EN1_LOCUS11035</name>
</gene>
<accession>A0ABN8YKW8</accession>
<evidence type="ECO:0000313" key="2">
    <source>
        <dbReference type="Proteomes" id="UP001176941"/>
    </source>
</evidence>
<proteinExistence type="predicted"/>
<dbReference type="Proteomes" id="UP001176941">
    <property type="component" value="Chromosome 20"/>
</dbReference>
<dbReference type="EMBL" id="OX459956">
    <property type="protein sequence ID" value="CAI9162073.1"/>
    <property type="molecule type" value="Genomic_DNA"/>
</dbReference>